<dbReference type="GO" id="GO:0006415">
    <property type="term" value="P:translational termination"/>
    <property type="evidence" value="ECO:0007669"/>
    <property type="project" value="UniProtKB-UniRule"/>
</dbReference>
<evidence type="ECO:0000313" key="9">
    <source>
        <dbReference type="Proteomes" id="UP000033451"/>
    </source>
</evidence>
<dbReference type="GO" id="GO:0005737">
    <property type="term" value="C:cytoplasm"/>
    <property type="evidence" value="ECO:0007669"/>
    <property type="project" value="UniProtKB-SubCell"/>
</dbReference>
<evidence type="ECO:0000256" key="1">
    <source>
        <dbReference type="ARBA" id="ARBA00004496"/>
    </source>
</evidence>
<evidence type="ECO:0000313" key="8">
    <source>
        <dbReference type="EMBL" id="KJL35298.1"/>
    </source>
</evidence>
<evidence type="ECO:0000256" key="4">
    <source>
        <dbReference type="ARBA" id="ARBA00022917"/>
    </source>
</evidence>
<dbReference type="GO" id="GO:0043023">
    <property type="term" value="F:ribosomal large subunit binding"/>
    <property type="evidence" value="ECO:0007669"/>
    <property type="project" value="TreeGrafter"/>
</dbReference>
<dbReference type="Proteomes" id="UP000257479">
    <property type="component" value="Unassembled WGS sequence"/>
</dbReference>
<dbReference type="Proteomes" id="UP000033451">
    <property type="component" value="Unassembled WGS sequence"/>
</dbReference>
<dbReference type="Gene3D" id="3.30.1360.40">
    <property type="match status" value="1"/>
</dbReference>
<evidence type="ECO:0000256" key="3">
    <source>
        <dbReference type="ARBA" id="ARBA00022490"/>
    </source>
</evidence>
<dbReference type="Gene3D" id="1.10.132.20">
    <property type="entry name" value="Ribosome-recycling factor"/>
    <property type="match status" value="1"/>
</dbReference>
<reference evidence="7 10" key="2">
    <citation type="journal article" date="2018" name="Nat. Biotechnol.">
        <title>A standardized bacterial taxonomy based on genome phylogeny substantially revises the tree of life.</title>
        <authorList>
            <person name="Parks D.H."/>
            <person name="Chuvochina M."/>
            <person name="Waite D.W."/>
            <person name="Rinke C."/>
            <person name="Skarshewski A."/>
            <person name="Chaumeil P.A."/>
            <person name="Hugenholtz P."/>
        </authorList>
    </citation>
    <scope>NUCLEOTIDE SEQUENCE [LARGE SCALE GENOMIC DNA]</scope>
    <source>
        <strain evidence="7">UBA9152</strain>
    </source>
</reference>
<dbReference type="EMBL" id="DMNG01000202">
    <property type="protein sequence ID" value="HAN25241.1"/>
    <property type="molecule type" value="Genomic_DNA"/>
</dbReference>
<organism evidence="8 9">
    <name type="scientific">Microbacterium ginsengisoli</name>
    <dbReference type="NCBI Taxonomy" id="400772"/>
    <lineage>
        <taxon>Bacteria</taxon>
        <taxon>Bacillati</taxon>
        <taxon>Actinomycetota</taxon>
        <taxon>Actinomycetes</taxon>
        <taxon>Micrococcales</taxon>
        <taxon>Microbacteriaceae</taxon>
        <taxon>Microbacterium</taxon>
    </lineage>
</organism>
<dbReference type="EMBL" id="JYIY01000079">
    <property type="protein sequence ID" value="KJL35298.1"/>
    <property type="molecule type" value="Genomic_DNA"/>
</dbReference>
<dbReference type="FunFam" id="3.30.1360.40:FF:000001">
    <property type="entry name" value="Ribosome-recycling factor"/>
    <property type="match status" value="1"/>
</dbReference>
<proteinExistence type="inferred from homology"/>
<dbReference type="STRING" id="400772.RR49_02520"/>
<dbReference type="FunFam" id="1.10.132.20:FF:000001">
    <property type="entry name" value="Ribosome-recycling factor"/>
    <property type="match status" value="1"/>
</dbReference>
<keyword evidence="4 5" id="KW-0648">Protein biosynthesis</keyword>
<dbReference type="CDD" id="cd00520">
    <property type="entry name" value="RRF"/>
    <property type="match status" value="1"/>
</dbReference>
<dbReference type="OrthoDB" id="9804006at2"/>
<comment type="subcellular location">
    <subcellularLocation>
        <location evidence="1 5">Cytoplasm</location>
    </subcellularLocation>
</comment>
<evidence type="ECO:0000313" key="7">
    <source>
        <dbReference type="EMBL" id="HAN25241.1"/>
    </source>
</evidence>
<dbReference type="NCBIfam" id="TIGR00496">
    <property type="entry name" value="frr"/>
    <property type="match status" value="1"/>
</dbReference>
<dbReference type="Pfam" id="PF01765">
    <property type="entry name" value="RRF"/>
    <property type="match status" value="1"/>
</dbReference>
<dbReference type="InterPro" id="IPR002661">
    <property type="entry name" value="Ribosome_recyc_fac"/>
</dbReference>
<reference evidence="8 9" key="1">
    <citation type="submission" date="2015-02" db="EMBL/GenBank/DDBJ databases">
        <title>Draft genome sequences of ten Microbacterium spp. with emphasis on heavy metal contaminated environments.</title>
        <authorList>
            <person name="Corretto E."/>
        </authorList>
    </citation>
    <scope>NUCLEOTIDE SEQUENCE [LARGE SCALE GENOMIC DNA]</scope>
    <source>
        <strain evidence="8 9">DSM 18659</strain>
    </source>
</reference>
<dbReference type="AlphaFoldDB" id="A0A0F0LQ72"/>
<dbReference type="SUPFAM" id="SSF55194">
    <property type="entry name" value="Ribosome recycling factor, RRF"/>
    <property type="match status" value="1"/>
</dbReference>
<dbReference type="InterPro" id="IPR023584">
    <property type="entry name" value="Ribosome_recyc_fac_dom"/>
</dbReference>
<dbReference type="InterPro" id="IPR036191">
    <property type="entry name" value="RRF_sf"/>
</dbReference>
<evidence type="ECO:0000313" key="10">
    <source>
        <dbReference type="Proteomes" id="UP000257479"/>
    </source>
</evidence>
<dbReference type="PANTHER" id="PTHR20982:SF3">
    <property type="entry name" value="MITOCHONDRIAL RIBOSOME RECYCLING FACTOR PSEUDO 1"/>
    <property type="match status" value="1"/>
</dbReference>
<dbReference type="PANTHER" id="PTHR20982">
    <property type="entry name" value="RIBOSOME RECYCLING FACTOR"/>
    <property type="match status" value="1"/>
</dbReference>
<dbReference type="PATRIC" id="fig|400772.4.peg.2530"/>
<name>A0A0F0LQ72_9MICO</name>
<protein>
    <recommendedName>
        <fullName evidence="5">Ribosome-recycling factor</fullName>
        <shortName evidence="5">RRF</shortName>
    </recommendedName>
    <alternativeName>
        <fullName evidence="5">Ribosome-releasing factor</fullName>
    </alternativeName>
</protein>
<evidence type="ECO:0000259" key="6">
    <source>
        <dbReference type="Pfam" id="PF01765"/>
    </source>
</evidence>
<accession>A0A0F0LQ72</accession>
<evidence type="ECO:0000256" key="2">
    <source>
        <dbReference type="ARBA" id="ARBA00005912"/>
    </source>
</evidence>
<comment type="caution">
    <text evidence="8">The sequence shown here is derived from an EMBL/GenBank/DDBJ whole genome shotgun (WGS) entry which is preliminary data.</text>
</comment>
<dbReference type="HAMAP" id="MF_00040">
    <property type="entry name" value="RRF"/>
    <property type="match status" value="1"/>
</dbReference>
<keyword evidence="9" id="KW-1185">Reference proteome</keyword>
<keyword evidence="3 5" id="KW-0963">Cytoplasm</keyword>
<evidence type="ECO:0000256" key="5">
    <source>
        <dbReference type="HAMAP-Rule" id="MF_00040"/>
    </source>
</evidence>
<dbReference type="RefSeq" id="WP_045248418.1">
    <property type="nucleotide sequence ID" value="NZ_JYIY01000079.1"/>
</dbReference>
<sequence length="184" mass="20370">MIADVLADAGERMDRAVESAKEDFATVRSGRANPQLFQKVLVEYYGTPTPLAQLASLANPEARTLIVTPYDKTALKAIEQAIRDMPNLGANPTNDGNIVRVSLPELTQERRKEFVKIVRGKGEDAKVHLRGIRRKAKDDLDALKSEVGEDDLVRAEKELDALTRGHVDSIDVALKRKEAELLEV</sequence>
<gene>
    <name evidence="5 8" type="primary">frr</name>
    <name evidence="7" type="ORF">DCP95_11835</name>
    <name evidence="8" type="ORF">RR49_02520</name>
</gene>
<comment type="function">
    <text evidence="5">Responsible for the release of ribosomes from messenger RNA at the termination of protein biosynthesis. May increase the efficiency of translation by recycling ribosomes from one round of translation to another.</text>
</comment>
<comment type="similarity">
    <text evidence="2 5">Belongs to the RRF family.</text>
</comment>
<feature type="domain" description="Ribosome recycling factor" evidence="6">
    <location>
        <begin position="21"/>
        <end position="182"/>
    </location>
</feature>